<sequence>MHLFNALPNAVKDKKNTAPNFSTNIIEANSEAISLQERIGRAGPRWSFLVRRTISCFHQHLSSYGSFGQAFCRKIHCASSHRLASESASPMFVEKLGAVFFLSFTAFERALNKYMKNNHVVFALIETPQLLCFTNGRTKTLQAVCNANGNSRNPKKLPISFLDRCKIGLRYIDH</sequence>
<proteinExistence type="predicted"/>
<dbReference type="Proteomes" id="UP000054324">
    <property type="component" value="Unassembled WGS sequence"/>
</dbReference>
<dbReference type="EMBL" id="KL597607">
    <property type="protein sequence ID" value="KER18870.1"/>
    <property type="molecule type" value="Genomic_DNA"/>
</dbReference>
<dbReference type="AlphaFoldDB" id="A0A074Z6J2"/>
<dbReference type="RefSeq" id="XP_009177383.1">
    <property type="nucleotide sequence ID" value="XM_009179119.1"/>
</dbReference>
<dbReference type="CTD" id="20326289"/>
<name>A0A074Z6J2_OPIVI</name>
<dbReference type="KEGG" id="ovi:T265_12121"/>
<protein>
    <submittedName>
        <fullName evidence="1">Uncharacterized protein</fullName>
    </submittedName>
</protein>
<gene>
    <name evidence="1" type="ORF">T265_12121</name>
</gene>
<organism evidence="1 2">
    <name type="scientific">Opisthorchis viverrini</name>
    <name type="common">Southeast Asian liver fluke</name>
    <dbReference type="NCBI Taxonomy" id="6198"/>
    <lineage>
        <taxon>Eukaryota</taxon>
        <taxon>Metazoa</taxon>
        <taxon>Spiralia</taxon>
        <taxon>Lophotrochozoa</taxon>
        <taxon>Platyhelminthes</taxon>
        <taxon>Trematoda</taxon>
        <taxon>Digenea</taxon>
        <taxon>Opisthorchiida</taxon>
        <taxon>Opisthorchiata</taxon>
        <taxon>Opisthorchiidae</taxon>
        <taxon>Opisthorchis</taxon>
    </lineage>
</organism>
<keyword evidence="2" id="KW-1185">Reference proteome</keyword>
<evidence type="ECO:0000313" key="1">
    <source>
        <dbReference type="EMBL" id="KER18870.1"/>
    </source>
</evidence>
<accession>A0A074Z6J2</accession>
<evidence type="ECO:0000313" key="2">
    <source>
        <dbReference type="Proteomes" id="UP000054324"/>
    </source>
</evidence>
<reference evidence="1 2" key="1">
    <citation type="submission" date="2013-11" db="EMBL/GenBank/DDBJ databases">
        <title>Opisthorchis viverrini - life in the bile duct.</title>
        <authorList>
            <person name="Young N.D."/>
            <person name="Nagarajan N."/>
            <person name="Lin S.J."/>
            <person name="Korhonen P.K."/>
            <person name="Jex A.R."/>
            <person name="Hall R.S."/>
            <person name="Safavi-Hemami H."/>
            <person name="Kaewkong W."/>
            <person name="Bertrand D."/>
            <person name="Gao S."/>
            <person name="Seet Q."/>
            <person name="Wongkham S."/>
            <person name="Teh B.T."/>
            <person name="Wongkham C."/>
            <person name="Intapan P.M."/>
            <person name="Maleewong W."/>
            <person name="Yang X."/>
            <person name="Hu M."/>
            <person name="Wang Z."/>
            <person name="Hofmann A."/>
            <person name="Sternberg P.W."/>
            <person name="Tan P."/>
            <person name="Wang J."/>
            <person name="Gasser R.B."/>
        </authorList>
    </citation>
    <scope>NUCLEOTIDE SEQUENCE [LARGE SCALE GENOMIC DNA]</scope>
</reference>
<dbReference type="GeneID" id="20326289"/>